<dbReference type="EMBL" id="AP017624">
    <property type="protein sequence ID" value="BAV42015.1"/>
    <property type="molecule type" value="Genomic_DNA"/>
</dbReference>
<sequence length="643" mass="66416">MPDRDSIRPARCAGRLTLPELPGSGGGGGGGMSFVVTAPETVVAAASQLTGIGSAIEAANAAAAALTTRLLPAAADEVSAGIAALMSTHAQEYQLLGGQLATYHDQLVQALDRTAGWYADAETGNAALLRNVQQELLTGLTAPGRAWSGAGAASAGASGVDALMSSALLSGGRSVLVVGSTGTPRPSYRFMREVYDLFVAPHYFGDSLFGVQTPAQFQPFTGIPNLTFDESAATGASYLHAAITQQLADGNRVVVAGFSQGASVATLEMRHLQSLPIDSRPSPEDLSFVLLGNPNNPNGGILARFPGLYIQSVGLTFNGATAVTEYPTTVYTTQYDGFADFPQYPLNVVADVNALLGISYSHSLYYGLTPDQVAAGVVLPVSSPDVNTTYILIPNEHLPLLQPLRGIVPDSVLDGIEPGLRDVVELGYDRTGYADVPTPASLFPANVNPNVVAGAFVEGAVRGIDNGLAGMGLPPLPDLPAAPLLPEIWSNAPPIPGWPASVPSAIAVPPQLGGAIAGPLDHLYRTLDSVINGQINPAITSGIYQYGADLSTEAARHGASSELLNAIYVGRQVLPILIEGPGVILTADTYYSINAIKDLAAGNLSGFNQNLQLIPATNAMLLTFGATIPIAAGVSAYIGRDFP</sequence>
<gene>
    <name evidence="5" type="ORF">SHTP_2946</name>
</gene>
<dbReference type="Pfam" id="PF00934">
    <property type="entry name" value="PE"/>
    <property type="match status" value="1"/>
</dbReference>
<feature type="domain" description="PE" evidence="3">
    <location>
        <begin position="35"/>
        <end position="125"/>
    </location>
</feature>
<organism evidence="5 6">
    <name type="scientific">Mycobacterium ulcerans subsp. shinshuense</name>
    <dbReference type="NCBI Taxonomy" id="1124626"/>
    <lineage>
        <taxon>Bacteria</taxon>
        <taxon>Bacillati</taxon>
        <taxon>Actinomycetota</taxon>
        <taxon>Actinomycetes</taxon>
        <taxon>Mycobacteriales</taxon>
        <taxon>Mycobacteriaceae</taxon>
        <taxon>Mycobacterium</taxon>
        <taxon>Mycobacterium ulcerans group</taxon>
    </lineage>
</organism>
<evidence type="ECO:0000259" key="4">
    <source>
        <dbReference type="Pfam" id="PF08237"/>
    </source>
</evidence>
<feature type="region of interest" description="Disordered" evidence="1">
    <location>
        <begin position="1"/>
        <end position="25"/>
    </location>
</feature>
<protein>
    <submittedName>
        <fullName evidence="5">PE family protein</fullName>
    </submittedName>
</protein>
<evidence type="ECO:0000259" key="3">
    <source>
        <dbReference type="Pfam" id="PF00934"/>
    </source>
</evidence>
<accession>A0A1B4Y4N3</accession>
<dbReference type="AlphaFoldDB" id="A0A1B4Y4N3"/>
<evidence type="ECO:0000256" key="1">
    <source>
        <dbReference type="SAM" id="MobiDB-lite"/>
    </source>
</evidence>
<dbReference type="InterPro" id="IPR029058">
    <property type="entry name" value="AB_hydrolase_fold"/>
</dbReference>
<evidence type="ECO:0000313" key="6">
    <source>
        <dbReference type="Proteomes" id="UP000218067"/>
    </source>
</evidence>
<proteinExistence type="predicted"/>
<evidence type="ECO:0000313" key="5">
    <source>
        <dbReference type="EMBL" id="BAV42015.1"/>
    </source>
</evidence>
<dbReference type="Gene3D" id="3.40.50.1820">
    <property type="entry name" value="alpha/beta hydrolase"/>
    <property type="match status" value="1"/>
</dbReference>
<evidence type="ECO:0000256" key="2">
    <source>
        <dbReference type="SAM" id="Phobius"/>
    </source>
</evidence>
<keyword evidence="2" id="KW-1133">Transmembrane helix</keyword>
<dbReference type="Proteomes" id="UP000218067">
    <property type="component" value="Chromosome"/>
</dbReference>
<dbReference type="SUPFAM" id="SSF140459">
    <property type="entry name" value="PE/PPE dimer-like"/>
    <property type="match status" value="1"/>
</dbReference>
<dbReference type="Gene3D" id="1.10.287.850">
    <property type="entry name" value="HP0062-like domain"/>
    <property type="match status" value="1"/>
</dbReference>
<dbReference type="InterPro" id="IPR038332">
    <property type="entry name" value="PPE_sf"/>
</dbReference>
<reference evidence="5 6" key="1">
    <citation type="submission" date="2016-08" db="EMBL/GenBank/DDBJ databases">
        <title>Complete genome sequence of Mycobacterium shinshuense, a subspecies of M. ulcerans.</title>
        <authorList>
            <person name="Yoshida M."/>
            <person name="Ogura Y."/>
            <person name="Hayashi T."/>
            <person name="Hoshino Y."/>
        </authorList>
    </citation>
    <scope>NUCLEOTIDE SEQUENCE [LARGE SCALE GENOMIC DNA]</scope>
    <source>
        <strain evidence="6">ATCC 33728</strain>
    </source>
</reference>
<dbReference type="InterPro" id="IPR013228">
    <property type="entry name" value="PE-PPE_C"/>
</dbReference>
<keyword evidence="2" id="KW-0472">Membrane</keyword>
<keyword evidence="2" id="KW-0812">Transmembrane</keyword>
<dbReference type="Pfam" id="PF08237">
    <property type="entry name" value="PE-PPE"/>
    <property type="match status" value="1"/>
</dbReference>
<feature type="domain" description="PE-PPE" evidence="4">
    <location>
        <begin position="210"/>
        <end position="429"/>
    </location>
</feature>
<dbReference type="InterPro" id="IPR000084">
    <property type="entry name" value="PE-PGRS_N"/>
</dbReference>
<dbReference type="SUPFAM" id="SSF53474">
    <property type="entry name" value="alpha/beta-Hydrolases"/>
    <property type="match status" value="1"/>
</dbReference>
<feature type="transmembrane region" description="Helical" evidence="2">
    <location>
        <begin position="619"/>
        <end position="639"/>
    </location>
</feature>
<name>A0A1B4Y4N3_MYCUL</name>